<proteinExistence type="predicted"/>
<feature type="compositionally biased region" description="Polar residues" evidence="1">
    <location>
        <begin position="159"/>
        <end position="171"/>
    </location>
</feature>
<feature type="compositionally biased region" description="Low complexity" evidence="1">
    <location>
        <begin position="469"/>
        <end position="496"/>
    </location>
</feature>
<feature type="region of interest" description="Disordered" evidence="1">
    <location>
        <begin position="37"/>
        <end position="68"/>
    </location>
</feature>
<name>A0ABR6JHK5_9XANT</name>
<feature type="compositionally biased region" description="Polar residues" evidence="1">
    <location>
        <begin position="368"/>
        <end position="381"/>
    </location>
</feature>
<dbReference type="EMBL" id="JACHNS010000001">
    <property type="protein sequence ID" value="MBB4591933.1"/>
    <property type="molecule type" value="Genomic_DNA"/>
</dbReference>
<keyword evidence="3" id="KW-1185">Reference proteome</keyword>
<accession>A0ABR6JHK5</accession>
<evidence type="ECO:0000313" key="2">
    <source>
        <dbReference type="EMBL" id="MBB4591933.1"/>
    </source>
</evidence>
<gene>
    <name evidence="2" type="ORF">FHR60_000556</name>
</gene>
<feature type="compositionally biased region" description="Low complexity" evidence="1">
    <location>
        <begin position="255"/>
        <end position="265"/>
    </location>
</feature>
<comment type="caution">
    <text evidence="2">The sequence shown here is derived from an EMBL/GenBank/DDBJ whole genome shotgun (WGS) entry which is preliminary data.</text>
</comment>
<feature type="compositionally biased region" description="Pro residues" evidence="1">
    <location>
        <begin position="345"/>
        <end position="365"/>
    </location>
</feature>
<protein>
    <submittedName>
        <fullName evidence="2">Uncharacterized protein</fullName>
    </submittedName>
</protein>
<feature type="compositionally biased region" description="Pro residues" evidence="1">
    <location>
        <begin position="291"/>
        <end position="308"/>
    </location>
</feature>
<evidence type="ECO:0000256" key="1">
    <source>
        <dbReference type="SAM" id="MobiDB-lite"/>
    </source>
</evidence>
<sequence length="588" mass="59463">MKPVVERFIAGEDGMATLLRALPAHAPPASMQAWFAQAARQADRARSAAGSGSGSGSAQDPGTLQFEPPASMNAVFAAAAAQAEQAQAAQRAAIHARMSDGEDAAQALGAPLHDTTRAWLQQHTPSPPTAAMPVAPVLQGRVGDQTPAGDDTAPAGVQQAANRASSDSAPRTASLAPPQAAATPSFTSPAAAPGGAAPPHAALHGHAPDRTRRQRWMPALALAASVTLVVGVGLRWQATAPQHAYEPAPASAQVETETGATATAADGKQPATGQRLPAPPDQSEAVERMPQPAPSPPASPMPAPPPMLAPAAVAESPPMPAPASRAAPIGIARPSPAAPAAAPAPIAPPPEAALAPPALPAPPAPIASTTVEQRQSSSTNGVAPASMADGTLASPRTALPQAAPMPVGTRSNAAAAVDVQRSQALDANTLVSSAQHGATTPQALQDARRLSLPAPHERMPVPKEAAAQPGAPEDAKASAAAKPAAPAGTSTTAATESGVSTPGTSIQLVALSAPPDAWIDQYLHTHPGAPARLRIWAGEPEATAFRQWLDRLRAAARQHDWSTPVDVIREPRLPPDRVRIEVISTAQP</sequence>
<organism evidence="2 3">
    <name type="scientific">Xanthomonas cannabis</name>
    <dbReference type="NCBI Taxonomy" id="1885674"/>
    <lineage>
        <taxon>Bacteria</taxon>
        <taxon>Pseudomonadati</taxon>
        <taxon>Pseudomonadota</taxon>
        <taxon>Gammaproteobacteria</taxon>
        <taxon>Lysobacterales</taxon>
        <taxon>Lysobacteraceae</taxon>
        <taxon>Xanthomonas</taxon>
    </lineage>
</organism>
<evidence type="ECO:0000313" key="3">
    <source>
        <dbReference type="Proteomes" id="UP000554726"/>
    </source>
</evidence>
<feature type="region of interest" description="Disordered" evidence="1">
    <location>
        <begin position="245"/>
        <end position="407"/>
    </location>
</feature>
<feature type="compositionally biased region" description="Low complexity" evidence="1">
    <location>
        <begin position="309"/>
        <end position="344"/>
    </location>
</feature>
<feature type="compositionally biased region" description="Low complexity" evidence="1">
    <location>
        <begin position="176"/>
        <end position="205"/>
    </location>
</feature>
<dbReference type="Proteomes" id="UP000554726">
    <property type="component" value="Unassembled WGS sequence"/>
</dbReference>
<dbReference type="RefSeq" id="WP_184438789.1">
    <property type="nucleotide sequence ID" value="NZ_JACHNS010000001.1"/>
</dbReference>
<feature type="region of interest" description="Disordered" evidence="1">
    <location>
        <begin position="452"/>
        <end position="501"/>
    </location>
</feature>
<feature type="region of interest" description="Disordered" evidence="1">
    <location>
        <begin position="140"/>
        <end position="209"/>
    </location>
</feature>
<reference evidence="2 3" key="1">
    <citation type="submission" date="2020-08" db="EMBL/GenBank/DDBJ databases">
        <title>Studying the diversity of plant-associated saprophytic bacteria and their role in host health and plant-pathogen interactions.</title>
        <authorList>
            <person name="Potnis N."/>
        </authorList>
    </citation>
    <scope>NUCLEOTIDE SEQUENCE [LARGE SCALE GENOMIC DNA]</scope>
    <source>
        <strain evidence="2 3">F16</strain>
    </source>
</reference>